<dbReference type="InterPro" id="IPR023087">
    <property type="entry name" value="Flg_Motor_Flig_C"/>
</dbReference>
<dbReference type="PANTHER" id="PTHR30534:SF0">
    <property type="entry name" value="FLAGELLAR MOTOR SWITCH PROTEIN FLIG"/>
    <property type="match status" value="1"/>
</dbReference>
<keyword evidence="8" id="KW-0472">Membrane</keyword>
<keyword evidence="14" id="KW-0966">Cell projection</keyword>
<comment type="caution">
    <text evidence="14">The sequence shown here is derived from an EMBL/GenBank/DDBJ whole genome shotgun (WGS) entry which is preliminary data.</text>
</comment>
<dbReference type="GO" id="GO:0003774">
    <property type="term" value="F:cytoskeletal motor activity"/>
    <property type="evidence" value="ECO:0007669"/>
    <property type="project" value="InterPro"/>
</dbReference>
<keyword evidence="6" id="KW-0145">Chemotaxis</keyword>
<dbReference type="Pfam" id="PF14841">
    <property type="entry name" value="FliG_M"/>
    <property type="match status" value="1"/>
</dbReference>
<evidence type="ECO:0000313" key="15">
    <source>
        <dbReference type="Proteomes" id="UP000318995"/>
    </source>
</evidence>
<name>A0A5C5VZI4_9BACT</name>
<dbReference type="Proteomes" id="UP000318995">
    <property type="component" value="Unassembled WGS sequence"/>
</dbReference>
<keyword evidence="14" id="KW-0969">Cilium</keyword>
<feature type="domain" description="Flagellar motor switch protein FliG N-terminal" evidence="13">
    <location>
        <begin position="8"/>
        <end position="65"/>
    </location>
</feature>
<keyword evidence="5" id="KW-1003">Cell membrane</keyword>
<comment type="similarity">
    <text evidence="3">Belongs to the FliG family.</text>
</comment>
<keyword evidence="15" id="KW-1185">Reference proteome</keyword>
<dbReference type="Pfam" id="PF01706">
    <property type="entry name" value="FliG_C"/>
    <property type="match status" value="1"/>
</dbReference>
<evidence type="ECO:0000256" key="2">
    <source>
        <dbReference type="ARBA" id="ARBA00004413"/>
    </source>
</evidence>
<dbReference type="GO" id="GO:0071973">
    <property type="term" value="P:bacterial-type flagellum-dependent cell motility"/>
    <property type="evidence" value="ECO:0007669"/>
    <property type="project" value="InterPro"/>
</dbReference>
<dbReference type="GO" id="GO:0005886">
    <property type="term" value="C:plasma membrane"/>
    <property type="evidence" value="ECO:0007669"/>
    <property type="project" value="UniProtKB-SubCell"/>
</dbReference>
<reference evidence="14 15" key="1">
    <citation type="submission" date="2019-02" db="EMBL/GenBank/DDBJ databases">
        <title>Deep-cultivation of Planctomycetes and their phenomic and genomic characterization uncovers novel biology.</title>
        <authorList>
            <person name="Wiegand S."/>
            <person name="Jogler M."/>
            <person name="Boedeker C."/>
            <person name="Pinto D."/>
            <person name="Vollmers J."/>
            <person name="Rivas-Marin E."/>
            <person name="Kohn T."/>
            <person name="Peeters S.H."/>
            <person name="Heuer A."/>
            <person name="Rast P."/>
            <person name="Oberbeckmann S."/>
            <person name="Bunk B."/>
            <person name="Jeske O."/>
            <person name="Meyerdierks A."/>
            <person name="Storesund J.E."/>
            <person name="Kallscheuer N."/>
            <person name="Luecker S."/>
            <person name="Lage O.M."/>
            <person name="Pohl T."/>
            <person name="Merkel B.J."/>
            <person name="Hornburger P."/>
            <person name="Mueller R.-W."/>
            <person name="Bruemmer F."/>
            <person name="Labrenz M."/>
            <person name="Spormann A.M."/>
            <person name="Op Den Camp H."/>
            <person name="Overmann J."/>
            <person name="Amann R."/>
            <person name="Jetten M.S.M."/>
            <person name="Mascher T."/>
            <person name="Medema M.H."/>
            <person name="Devos D.P."/>
            <person name="Kaster A.-K."/>
            <person name="Ovreas L."/>
            <person name="Rohde M."/>
            <person name="Galperin M.Y."/>
            <person name="Jogler C."/>
        </authorList>
    </citation>
    <scope>NUCLEOTIDE SEQUENCE [LARGE SCALE GENOMIC DNA]</scope>
    <source>
        <strain evidence="14 15">Pla111</strain>
    </source>
</reference>
<evidence type="ECO:0000256" key="3">
    <source>
        <dbReference type="ARBA" id="ARBA00010299"/>
    </source>
</evidence>
<feature type="domain" description="Flagellar motor switch protein FliG middle" evidence="12">
    <location>
        <begin position="134"/>
        <end position="202"/>
    </location>
</feature>
<feature type="region of interest" description="Disordered" evidence="10">
    <location>
        <begin position="260"/>
        <end position="280"/>
    </location>
</feature>
<evidence type="ECO:0000259" key="12">
    <source>
        <dbReference type="Pfam" id="PF14841"/>
    </source>
</evidence>
<evidence type="ECO:0000256" key="8">
    <source>
        <dbReference type="ARBA" id="ARBA00023136"/>
    </source>
</evidence>
<evidence type="ECO:0000256" key="4">
    <source>
        <dbReference type="ARBA" id="ARBA00021870"/>
    </source>
</evidence>
<dbReference type="InterPro" id="IPR011002">
    <property type="entry name" value="FliG_a-hlx"/>
</dbReference>
<evidence type="ECO:0000256" key="10">
    <source>
        <dbReference type="SAM" id="MobiDB-lite"/>
    </source>
</evidence>
<evidence type="ECO:0000256" key="1">
    <source>
        <dbReference type="ARBA" id="ARBA00004117"/>
    </source>
</evidence>
<sequence length="376" mass="40765">MKPADSTPIRKAAVFFRSLAPEAAATMLSRLSPEEATRLRSAIRALGEIDPDEREAVAREVAEPAVSPQTKPAPSPTPQAKRSATEADGGVELMLSGIAMASETAPTTPRRPSVPAPINEQEDPWLDSLNEAEPEAIAGFLSREQPQAVALVLSRLPDALAAAVLAQFEPARRGAVLRQLSRTGEADPSTLRVIATELANWIQQHRHTRQQRAERLAKVEAIVGALPVADRAGIVEQLAENDEELATLLSRFAAPTPIVTPTDLPSSSEIDRQTPPPQPVEPQHVVFARLVRVDPRRLLEGVRRLPPRVALLALVELPEPVLRAVKKQLPRSAARDLSQRLAAITPVRLRDVEASQRALDARLRSLRSGTPSPSTR</sequence>
<dbReference type="OrthoDB" id="267922at2"/>
<accession>A0A5C5VZI4</accession>
<dbReference type="PANTHER" id="PTHR30534">
    <property type="entry name" value="FLAGELLAR MOTOR SWITCH PROTEIN FLIG"/>
    <property type="match status" value="1"/>
</dbReference>
<protein>
    <recommendedName>
        <fullName evidence="4">Flagellar motor switch protein FliG</fullName>
    </recommendedName>
</protein>
<dbReference type="Pfam" id="PF14842">
    <property type="entry name" value="FliG_N"/>
    <property type="match status" value="1"/>
</dbReference>
<dbReference type="Gene3D" id="1.10.220.30">
    <property type="match status" value="3"/>
</dbReference>
<dbReference type="InterPro" id="IPR032779">
    <property type="entry name" value="FliG_M"/>
</dbReference>
<gene>
    <name evidence="14" type="primary">fliG_2</name>
    <name evidence="14" type="ORF">Pla111_21310</name>
</gene>
<dbReference type="InterPro" id="IPR000090">
    <property type="entry name" value="Flg_Motor_Flig"/>
</dbReference>
<evidence type="ECO:0000256" key="7">
    <source>
        <dbReference type="ARBA" id="ARBA00022779"/>
    </source>
</evidence>
<keyword evidence="7" id="KW-0283">Flagellar rotation</keyword>
<proteinExistence type="inferred from homology"/>
<evidence type="ECO:0000259" key="13">
    <source>
        <dbReference type="Pfam" id="PF14842"/>
    </source>
</evidence>
<dbReference type="EMBL" id="SJPH01000004">
    <property type="protein sequence ID" value="TWT43181.1"/>
    <property type="molecule type" value="Genomic_DNA"/>
</dbReference>
<keyword evidence="9" id="KW-0975">Bacterial flagellum</keyword>
<evidence type="ECO:0000256" key="9">
    <source>
        <dbReference type="ARBA" id="ARBA00023143"/>
    </source>
</evidence>
<dbReference type="InterPro" id="IPR028263">
    <property type="entry name" value="FliG_N"/>
</dbReference>
<dbReference type="GO" id="GO:0006935">
    <property type="term" value="P:chemotaxis"/>
    <property type="evidence" value="ECO:0007669"/>
    <property type="project" value="UniProtKB-KW"/>
</dbReference>
<dbReference type="GO" id="GO:0009425">
    <property type="term" value="C:bacterial-type flagellum basal body"/>
    <property type="evidence" value="ECO:0007669"/>
    <property type="project" value="UniProtKB-SubCell"/>
</dbReference>
<feature type="region of interest" description="Disordered" evidence="10">
    <location>
        <begin position="46"/>
        <end position="86"/>
    </location>
</feature>
<evidence type="ECO:0000256" key="6">
    <source>
        <dbReference type="ARBA" id="ARBA00022500"/>
    </source>
</evidence>
<dbReference type="RefSeq" id="WP_146574091.1">
    <property type="nucleotide sequence ID" value="NZ_SJPH01000004.1"/>
</dbReference>
<evidence type="ECO:0000313" key="14">
    <source>
        <dbReference type="EMBL" id="TWT43181.1"/>
    </source>
</evidence>
<dbReference type="SUPFAM" id="SSF48029">
    <property type="entry name" value="FliG"/>
    <property type="match status" value="2"/>
</dbReference>
<feature type="domain" description="Flagellar motor switch protein FliG C-terminal" evidence="11">
    <location>
        <begin position="280"/>
        <end position="366"/>
    </location>
</feature>
<keyword evidence="14" id="KW-0282">Flagellum</keyword>
<comment type="subcellular location">
    <subcellularLocation>
        <location evidence="1">Bacterial flagellum basal body</location>
    </subcellularLocation>
    <subcellularLocation>
        <location evidence="2">Cell membrane</location>
        <topology evidence="2">Peripheral membrane protein</topology>
        <orientation evidence="2">Cytoplasmic side</orientation>
    </subcellularLocation>
</comment>
<dbReference type="AlphaFoldDB" id="A0A5C5VZI4"/>
<evidence type="ECO:0000256" key="5">
    <source>
        <dbReference type="ARBA" id="ARBA00022475"/>
    </source>
</evidence>
<evidence type="ECO:0000259" key="11">
    <source>
        <dbReference type="Pfam" id="PF01706"/>
    </source>
</evidence>
<organism evidence="14 15">
    <name type="scientific">Botrimarina hoheduenensis</name>
    <dbReference type="NCBI Taxonomy" id="2528000"/>
    <lineage>
        <taxon>Bacteria</taxon>
        <taxon>Pseudomonadati</taxon>
        <taxon>Planctomycetota</taxon>
        <taxon>Planctomycetia</taxon>
        <taxon>Pirellulales</taxon>
        <taxon>Lacipirellulaceae</taxon>
        <taxon>Botrimarina</taxon>
    </lineage>
</organism>